<dbReference type="CDD" id="cd01392">
    <property type="entry name" value="HTH_LacI"/>
    <property type="match status" value="1"/>
</dbReference>
<dbReference type="InterPro" id="IPR000843">
    <property type="entry name" value="HTH_LacI"/>
</dbReference>
<reference evidence="5 6" key="1">
    <citation type="submission" date="2021-05" db="EMBL/GenBank/DDBJ databases">
        <title>A Polyphasic approach of four new species of the genus Ohtaekwangia: Ohtaekwangia histidinii sp. nov., Ohtaekwangia cretensis sp. nov., Ohtaekwangia indiensis sp. nov., Ohtaekwangia reichenbachii sp. nov. from diverse environment.</title>
        <authorList>
            <person name="Octaviana S."/>
        </authorList>
    </citation>
    <scope>NUCLEOTIDE SEQUENCE [LARGE SCALE GENOMIC DNA]</scope>
    <source>
        <strain evidence="5 6">PWU37</strain>
    </source>
</reference>
<dbReference type="InterPro" id="IPR028082">
    <property type="entry name" value="Peripla_BP_I"/>
</dbReference>
<keyword evidence="6" id="KW-1185">Reference proteome</keyword>
<dbReference type="CDD" id="cd06267">
    <property type="entry name" value="PBP1_LacI_sugar_binding-like"/>
    <property type="match status" value="1"/>
</dbReference>
<dbReference type="Gene3D" id="3.40.50.2300">
    <property type="match status" value="2"/>
</dbReference>
<dbReference type="PROSITE" id="PS50932">
    <property type="entry name" value="HTH_LACI_2"/>
    <property type="match status" value="1"/>
</dbReference>
<sequence length="392" mass="43173">MVKCIKCGDVDAIAKAGIVRGKQRYYCKRCDCYFSQPTHAEPEAPALHRRHQTTIMDIASALNISKSTVSRALQGHSDINANTRKAVLDMAVQLDYQPNLLALGLARSRSYTIGIIVPEFINSFFPYIIIGAQQVANPAGYHVIICQSNESLETEIANTQVLLASRVDGVIASVTGETKTLEHFSKFQKAGIPLVMFNRICEGLDVSKVLVDDHDGAYKGVTHLIQQGCRRIAHLAGPQNLQIGRERLQGYLDALRDHNLPIDEELIVYYDLSNASAQTCARRLLDLPQPPDAIFAVNDPAAIQLLLVAKSRNIRIPAELAVVGFSNEPTSALIDPALTTLAQPLDEIGKTAVQFLLQEIEQEEGPYAPMQRILKTELIIRESSLRTKARPS</sequence>
<dbReference type="Pfam" id="PF13377">
    <property type="entry name" value="Peripla_BP_3"/>
    <property type="match status" value="1"/>
</dbReference>
<dbReference type="SUPFAM" id="SSF53822">
    <property type="entry name" value="Periplasmic binding protein-like I"/>
    <property type="match status" value="1"/>
</dbReference>
<dbReference type="RefSeq" id="WP_254090380.1">
    <property type="nucleotide sequence ID" value="NZ_JAHESC010000014.1"/>
</dbReference>
<proteinExistence type="predicted"/>
<organism evidence="5 6">
    <name type="scientific">Dawidia soli</name>
    <dbReference type="NCBI Taxonomy" id="2782352"/>
    <lineage>
        <taxon>Bacteria</taxon>
        <taxon>Pseudomonadati</taxon>
        <taxon>Bacteroidota</taxon>
        <taxon>Cytophagia</taxon>
        <taxon>Cytophagales</taxon>
        <taxon>Chryseotaleaceae</taxon>
        <taxon>Dawidia</taxon>
    </lineage>
</organism>
<evidence type="ECO:0000313" key="5">
    <source>
        <dbReference type="EMBL" id="MBT1687146.1"/>
    </source>
</evidence>
<dbReference type="SUPFAM" id="SSF47413">
    <property type="entry name" value="lambda repressor-like DNA-binding domains"/>
    <property type="match status" value="1"/>
</dbReference>
<dbReference type="InterPro" id="IPR046335">
    <property type="entry name" value="LacI/GalR-like_sensor"/>
</dbReference>
<dbReference type="Gene3D" id="1.10.260.40">
    <property type="entry name" value="lambda repressor-like DNA-binding domains"/>
    <property type="match status" value="1"/>
</dbReference>
<dbReference type="AlphaFoldDB" id="A0AAP2D9X0"/>
<dbReference type="PANTHER" id="PTHR30146">
    <property type="entry name" value="LACI-RELATED TRANSCRIPTIONAL REPRESSOR"/>
    <property type="match status" value="1"/>
</dbReference>
<evidence type="ECO:0000259" key="4">
    <source>
        <dbReference type="PROSITE" id="PS50932"/>
    </source>
</evidence>
<protein>
    <submittedName>
        <fullName evidence="5">Substrate-binding domain-containing protein</fullName>
    </submittedName>
</protein>
<keyword evidence="2" id="KW-0238">DNA-binding</keyword>
<dbReference type="EMBL" id="JAHESC010000014">
    <property type="protein sequence ID" value="MBT1687146.1"/>
    <property type="molecule type" value="Genomic_DNA"/>
</dbReference>
<dbReference type="InterPro" id="IPR010982">
    <property type="entry name" value="Lambda_DNA-bd_dom_sf"/>
</dbReference>
<dbReference type="GO" id="GO:0003700">
    <property type="term" value="F:DNA-binding transcription factor activity"/>
    <property type="evidence" value="ECO:0007669"/>
    <property type="project" value="TreeGrafter"/>
</dbReference>
<gene>
    <name evidence="5" type="ORF">KK078_11280</name>
</gene>
<dbReference type="Proteomes" id="UP001319180">
    <property type="component" value="Unassembled WGS sequence"/>
</dbReference>
<comment type="caution">
    <text evidence="5">The sequence shown here is derived from an EMBL/GenBank/DDBJ whole genome shotgun (WGS) entry which is preliminary data.</text>
</comment>
<keyword evidence="1" id="KW-0805">Transcription regulation</keyword>
<dbReference type="Pfam" id="PF00356">
    <property type="entry name" value="LacI"/>
    <property type="match status" value="1"/>
</dbReference>
<evidence type="ECO:0000313" key="6">
    <source>
        <dbReference type="Proteomes" id="UP001319180"/>
    </source>
</evidence>
<dbReference type="SMART" id="SM00354">
    <property type="entry name" value="HTH_LACI"/>
    <property type="match status" value="1"/>
</dbReference>
<keyword evidence="3" id="KW-0804">Transcription</keyword>
<evidence type="ECO:0000256" key="2">
    <source>
        <dbReference type="ARBA" id="ARBA00023125"/>
    </source>
</evidence>
<accession>A0AAP2D9X0</accession>
<feature type="domain" description="HTH lacI-type" evidence="4">
    <location>
        <begin position="53"/>
        <end position="107"/>
    </location>
</feature>
<dbReference type="GO" id="GO:0000976">
    <property type="term" value="F:transcription cis-regulatory region binding"/>
    <property type="evidence" value="ECO:0007669"/>
    <property type="project" value="TreeGrafter"/>
</dbReference>
<dbReference type="PANTHER" id="PTHR30146:SF109">
    <property type="entry name" value="HTH-TYPE TRANSCRIPTIONAL REGULATOR GALS"/>
    <property type="match status" value="1"/>
</dbReference>
<evidence type="ECO:0000256" key="3">
    <source>
        <dbReference type="ARBA" id="ARBA00023163"/>
    </source>
</evidence>
<name>A0AAP2D9X0_9BACT</name>
<evidence type="ECO:0000256" key="1">
    <source>
        <dbReference type="ARBA" id="ARBA00023015"/>
    </source>
</evidence>